<organism evidence="6 7">
    <name type="scientific">Giardia muris</name>
    <dbReference type="NCBI Taxonomy" id="5742"/>
    <lineage>
        <taxon>Eukaryota</taxon>
        <taxon>Metamonada</taxon>
        <taxon>Diplomonadida</taxon>
        <taxon>Hexamitidae</taxon>
        <taxon>Giardiinae</taxon>
        <taxon>Giardia</taxon>
    </lineage>
</organism>
<dbReference type="GO" id="GO:0003676">
    <property type="term" value="F:nucleic acid binding"/>
    <property type="evidence" value="ECO:0007669"/>
    <property type="project" value="InterPro"/>
</dbReference>
<dbReference type="OrthoDB" id="406152at2759"/>
<comment type="similarity">
    <text evidence="1">Belongs to the eukaryotic/archaeal PrmC-related family.</text>
</comment>
<proteinExistence type="inferred from homology"/>
<reference evidence="6 7" key="1">
    <citation type="submission" date="2019-05" db="EMBL/GenBank/DDBJ databases">
        <title>The compact genome of Giardia muris reveals important steps in the evolution of intestinal protozoan parasites.</title>
        <authorList>
            <person name="Xu F."/>
            <person name="Jimenez-Gonzalez A."/>
            <person name="Einarsson E."/>
            <person name="Astvaldsson A."/>
            <person name="Peirasmaki D."/>
            <person name="Eckmann L."/>
            <person name="Andersson J.O."/>
            <person name="Svard S.G."/>
            <person name="Jerlstrom-Hultqvist J."/>
        </authorList>
    </citation>
    <scope>NUCLEOTIDE SEQUENCE [LARGE SCALE GENOMIC DNA]</scope>
    <source>
        <strain evidence="6 7">Roberts-Thomson</strain>
    </source>
</reference>
<dbReference type="InterPro" id="IPR002052">
    <property type="entry name" value="DNA_methylase_N6_adenine_CS"/>
</dbReference>
<name>A0A4Z1SY79_GIAMU</name>
<evidence type="ECO:0000313" key="6">
    <source>
        <dbReference type="EMBL" id="TNJ26633.1"/>
    </source>
</evidence>
<dbReference type="GO" id="GO:0035657">
    <property type="term" value="C:eRF1 methyltransferase complex"/>
    <property type="evidence" value="ECO:0007669"/>
    <property type="project" value="TreeGrafter"/>
</dbReference>
<keyword evidence="2 6" id="KW-0489">Methyltransferase</keyword>
<dbReference type="PANTHER" id="PTHR45875">
    <property type="entry name" value="METHYLTRANSFERASE N6AMT1"/>
    <property type="match status" value="1"/>
</dbReference>
<evidence type="ECO:0000256" key="2">
    <source>
        <dbReference type="ARBA" id="ARBA00022603"/>
    </source>
</evidence>
<dbReference type="Pfam" id="PF05175">
    <property type="entry name" value="MTS"/>
    <property type="match status" value="1"/>
</dbReference>
<dbReference type="GO" id="GO:0008276">
    <property type="term" value="F:protein methyltransferase activity"/>
    <property type="evidence" value="ECO:0007669"/>
    <property type="project" value="TreeGrafter"/>
</dbReference>
<dbReference type="PROSITE" id="PS00092">
    <property type="entry name" value="N6_MTASE"/>
    <property type="match status" value="1"/>
</dbReference>
<evidence type="ECO:0000313" key="7">
    <source>
        <dbReference type="Proteomes" id="UP000315496"/>
    </source>
</evidence>
<protein>
    <submittedName>
        <fullName evidence="6">Glutamine methyltransferase</fullName>
    </submittedName>
</protein>
<evidence type="ECO:0000256" key="4">
    <source>
        <dbReference type="ARBA" id="ARBA00022691"/>
    </source>
</evidence>
<comment type="caution">
    <text evidence="6">The sequence shown here is derived from an EMBL/GenBank/DDBJ whole genome shotgun (WGS) entry which is preliminary data.</text>
</comment>
<evidence type="ECO:0000256" key="3">
    <source>
        <dbReference type="ARBA" id="ARBA00022679"/>
    </source>
</evidence>
<dbReference type="SUPFAM" id="SSF53335">
    <property type="entry name" value="S-adenosyl-L-methionine-dependent methyltransferases"/>
    <property type="match status" value="1"/>
</dbReference>
<dbReference type="NCBIfam" id="TIGR00537">
    <property type="entry name" value="hemK_rel_arch"/>
    <property type="match status" value="1"/>
</dbReference>
<evidence type="ECO:0000259" key="5">
    <source>
        <dbReference type="Pfam" id="PF05175"/>
    </source>
</evidence>
<dbReference type="GO" id="GO:0032259">
    <property type="term" value="P:methylation"/>
    <property type="evidence" value="ECO:0007669"/>
    <property type="project" value="UniProtKB-KW"/>
</dbReference>
<sequence length="228" mass="25152">MATSTHTRFIANSDDLRHVYLPDEDTYLLIDAFSTLESSPQAILEIGVGSGLVISHALQRYPEARGLGIDINPYALDMARRTAELNGVVDRLELRLESYDELSSETFDLILFNPPYVPSQERTLSELQAQLPLDQALNGGVGGRLIIDDFLPYLPRLLSKKGRSASSASSACSFRSLCLLLAIEANDIPNLRELCERLGLSSTILRTKRLQSERLCALQITLATTDGK</sequence>
<dbReference type="InterPro" id="IPR052190">
    <property type="entry name" value="Euk-Arch_PrmC-MTase"/>
</dbReference>
<dbReference type="AlphaFoldDB" id="A0A4Z1SY79"/>
<dbReference type="GO" id="GO:0008757">
    <property type="term" value="F:S-adenosylmethionine-dependent methyltransferase activity"/>
    <property type="evidence" value="ECO:0007669"/>
    <property type="project" value="TreeGrafter"/>
</dbReference>
<feature type="domain" description="Methyltransferase small" evidence="5">
    <location>
        <begin position="23"/>
        <end position="125"/>
    </location>
</feature>
<dbReference type="InterPro" id="IPR029063">
    <property type="entry name" value="SAM-dependent_MTases_sf"/>
</dbReference>
<dbReference type="Proteomes" id="UP000315496">
    <property type="component" value="Chromosome 5"/>
</dbReference>
<dbReference type="PANTHER" id="PTHR45875:SF1">
    <property type="entry name" value="METHYLTRANSFERASE N6AMT1"/>
    <property type="match status" value="1"/>
</dbReference>
<dbReference type="CDD" id="cd02440">
    <property type="entry name" value="AdoMet_MTases"/>
    <property type="match status" value="1"/>
</dbReference>
<accession>A0A4Z1SY79</accession>
<dbReference type="EMBL" id="VDLU01000005">
    <property type="protein sequence ID" value="TNJ26633.1"/>
    <property type="molecule type" value="Genomic_DNA"/>
</dbReference>
<dbReference type="InterPro" id="IPR007848">
    <property type="entry name" value="Small_mtfrase_dom"/>
</dbReference>
<dbReference type="VEuPathDB" id="GiardiaDB:GMRT_11315"/>
<dbReference type="Gene3D" id="3.40.50.150">
    <property type="entry name" value="Vaccinia Virus protein VP39"/>
    <property type="match status" value="1"/>
</dbReference>
<dbReference type="InterPro" id="IPR004557">
    <property type="entry name" value="PrmC-related"/>
</dbReference>
<keyword evidence="4" id="KW-0949">S-adenosyl-L-methionine</keyword>
<gene>
    <name evidence="6" type="ORF">GMRT_11315</name>
</gene>
<keyword evidence="3 6" id="KW-0808">Transferase</keyword>
<evidence type="ECO:0000256" key="1">
    <source>
        <dbReference type="ARBA" id="ARBA00006149"/>
    </source>
</evidence>
<keyword evidence="7" id="KW-1185">Reference proteome</keyword>